<name>A0A5C4XR67_9HYPH</name>
<dbReference type="EMBL" id="VDMN01000001">
    <property type="protein sequence ID" value="TNM65985.1"/>
    <property type="molecule type" value="Genomic_DNA"/>
</dbReference>
<dbReference type="InterPro" id="IPR029045">
    <property type="entry name" value="ClpP/crotonase-like_dom_sf"/>
</dbReference>
<dbReference type="SUPFAM" id="SSF52096">
    <property type="entry name" value="ClpP/crotonase"/>
    <property type="match status" value="1"/>
</dbReference>
<gene>
    <name evidence="1" type="ORF">FHP24_07110</name>
</gene>
<protein>
    <submittedName>
        <fullName evidence="1">Peptidase S41</fullName>
    </submittedName>
</protein>
<comment type="caution">
    <text evidence="1">The sequence shown here is derived from an EMBL/GenBank/DDBJ whole genome shotgun (WGS) entry which is preliminary data.</text>
</comment>
<keyword evidence="2" id="KW-1185">Reference proteome</keyword>
<organism evidence="1 2">
    <name type="scientific">Aliirhizobium smilacinae</name>
    <dbReference type="NCBI Taxonomy" id="1395944"/>
    <lineage>
        <taxon>Bacteria</taxon>
        <taxon>Pseudomonadati</taxon>
        <taxon>Pseudomonadota</taxon>
        <taxon>Alphaproteobacteria</taxon>
        <taxon>Hyphomicrobiales</taxon>
        <taxon>Rhizobiaceae</taxon>
        <taxon>Aliirhizobium</taxon>
    </lineage>
</organism>
<dbReference type="Proteomes" id="UP000311605">
    <property type="component" value="Unassembled WGS sequence"/>
</dbReference>
<evidence type="ECO:0000313" key="1">
    <source>
        <dbReference type="EMBL" id="TNM65985.1"/>
    </source>
</evidence>
<sequence length="395" mass="43414">MSLTQDLEKILETVLPTDPSFRRSFRRIEQAMIDSCICETRRYALEGSKEAFLLSAMRLLALPDNGHTRLIPNDSISVLPLRFVSVGTVVQLTDTALETTAPRGELIAVNGTPLGQIEAAAENFLAGTRQRKRVIGPILLAWPYALAHLGFSSKENTTEYRVKGENGQITDLKVENGRTVPASTLYPRSEHGKADPAWEPERLVEIKDWQELGLSILLPSFFDPSESALPKAISGAAEHVRTCSNKKLLIDVRGNTGGDFLKTMPLIDAISENASRQVVVLVDKFTFSAAIVFVAILKHRLGPRLKLIGEEMGDGLMFFAEGGLLDLPISGAVVRYSSAFHDWENGTSNETTPAEIARQLVPAGKLNLDWEWVARSTAENAQGAFYQQVLKSLND</sequence>
<dbReference type="OrthoDB" id="5480566at2"/>
<accession>A0A5C4XR67</accession>
<dbReference type="AlphaFoldDB" id="A0A5C4XR67"/>
<proteinExistence type="predicted"/>
<dbReference type="RefSeq" id="WP_139674834.1">
    <property type="nucleotide sequence ID" value="NZ_VDMN01000001.1"/>
</dbReference>
<evidence type="ECO:0000313" key="2">
    <source>
        <dbReference type="Proteomes" id="UP000311605"/>
    </source>
</evidence>
<reference evidence="1 2" key="1">
    <citation type="submission" date="2019-06" db="EMBL/GenBank/DDBJ databases">
        <title>The draft genome of Rhizobium smilacinae PTYR-5.</title>
        <authorList>
            <person name="Liu L."/>
            <person name="Li L."/>
            <person name="Zhang X."/>
        </authorList>
    </citation>
    <scope>NUCLEOTIDE SEQUENCE [LARGE SCALE GENOMIC DNA]</scope>
    <source>
        <strain evidence="1 2">PTYR-5</strain>
    </source>
</reference>
<dbReference type="Gene3D" id="3.90.226.10">
    <property type="entry name" value="2-enoyl-CoA Hydratase, Chain A, domain 1"/>
    <property type="match status" value="1"/>
</dbReference>